<evidence type="ECO:0000259" key="1">
    <source>
        <dbReference type="Pfam" id="PF01965"/>
    </source>
</evidence>
<dbReference type="CDD" id="cd03135">
    <property type="entry name" value="GATase1_DJ-1"/>
    <property type="match status" value="1"/>
</dbReference>
<dbReference type="InterPro" id="IPR002818">
    <property type="entry name" value="DJ-1/PfpI"/>
</dbReference>
<keyword evidence="3" id="KW-1185">Reference proteome</keyword>
<reference evidence="2 3" key="1">
    <citation type="submission" date="2023-07" db="EMBL/GenBank/DDBJ databases">
        <title>Genomic Encyclopedia of Type Strains, Phase IV (KMG-IV): sequencing the most valuable type-strain genomes for metagenomic binning, comparative biology and taxonomic classification.</title>
        <authorList>
            <person name="Goeker M."/>
        </authorList>
    </citation>
    <scope>NUCLEOTIDE SEQUENCE [LARGE SCALE GENOMIC DNA]</scope>
    <source>
        <strain evidence="2 3">DSM 22616</strain>
    </source>
</reference>
<dbReference type="Gene3D" id="3.40.50.880">
    <property type="match status" value="1"/>
</dbReference>
<dbReference type="PANTHER" id="PTHR48094">
    <property type="entry name" value="PROTEIN/NUCLEIC ACID DEGLYCASE DJ-1-RELATED"/>
    <property type="match status" value="1"/>
</dbReference>
<dbReference type="InterPro" id="IPR029062">
    <property type="entry name" value="Class_I_gatase-like"/>
</dbReference>
<dbReference type="PANTHER" id="PTHR48094:SF12">
    <property type="entry name" value="PARKINSON DISEASE PROTEIN 7 HOMOLOG"/>
    <property type="match status" value="1"/>
</dbReference>
<dbReference type="Proteomes" id="UP001236559">
    <property type="component" value="Unassembled WGS sequence"/>
</dbReference>
<comment type="caution">
    <text evidence="2">The sequence shown here is derived from an EMBL/GenBank/DDBJ whole genome shotgun (WGS) entry which is preliminary data.</text>
</comment>
<dbReference type="RefSeq" id="WP_023055482.1">
    <property type="nucleotide sequence ID" value="NZ_JAUSTN010000002.1"/>
</dbReference>
<evidence type="ECO:0000313" key="2">
    <source>
        <dbReference type="EMBL" id="MDQ0274525.1"/>
    </source>
</evidence>
<dbReference type="Pfam" id="PF01965">
    <property type="entry name" value="DJ-1_PfpI"/>
    <property type="match status" value="1"/>
</dbReference>
<dbReference type="InterPro" id="IPR006287">
    <property type="entry name" value="DJ-1"/>
</dbReference>
<evidence type="ECO:0000313" key="3">
    <source>
        <dbReference type="Proteomes" id="UP001236559"/>
    </source>
</evidence>
<feature type="domain" description="DJ-1/PfpI" evidence="1">
    <location>
        <begin position="5"/>
        <end position="164"/>
    </location>
</feature>
<organism evidence="2 3">
    <name type="scientific">Peptoniphilus koenoeneniae</name>
    <dbReference type="NCBI Taxonomy" id="507751"/>
    <lineage>
        <taxon>Bacteria</taxon>
        <taxon>Bacillati</taxon>
        <taxon>Bacillota</taxon>
        <taxon>Tissierellia</taxon>
        <taxon>Tissierellales</taxon>
        <taxon>Peptoniphilaceae</taxon>
        <taxon>Peptoniphilus</taxon>
    </lineage>
</organism>
<name>A0ABU0ATF5_9FIRM</name>
<protein>
    <submittedName>
        <fullName evidence="2">4-methyl-5(B-hydroxyethyl)-thiazole monophosphate biosynthesis</fullName>
    </submittedName>
</protein>
<accession>A0ABU0ATF5</accession>
<proteinExistence type="predicted"/>
<dbReference type="EMBL" id="JAUSTN010000002">
    <property type="protein sequence ID" value="MDQ0274525.1"/>
    <property type="molecule type" value="Genomic_DNA"/>
</dbReference>
<sequence>MKDLIILLAEGFEEVEALTVLDMARRANLICDLVSTEKELLVLSSHNVKIKADKLLEDINPNHYRALYIPGGLPGAVNLSENKKVLNLIKDFYEDGKLVCAICAGPIALDKAGLLKDKSFTCFPGFQENLSIKNPKDLPICIDDNMVTAMGPGLAIAMGMKIVELLKNKAEMETMAQGFLIPKLRQFIKDDLI</sequence>
<dbReference type="NCBIfam" id="TIGR01383">
    <property type="entry name" value="not_thiJ"/>
    <property type="match status" value="1"/>
</dbReference>
<dbReference type="SUPFAM" id="SSF52317">
    <property type="entry name" value="Class I glutamine amidotransferase-like"/>
    <property type="match status" value="1"/>
</dbReference>
<gene>
    <name evidence="2" type="ORF">J2S72_000533</name>
</gene>
<dbReference type="InterPro" id="IPR050325">
    <property type="entry name" value="Prot/Nucl_acid_deglycase"/>
</dbReference>